<dbReference type="Proteomes" id="UP000242687">
    <property type="component" value="Unassembled WGS sequence"/>
</dbReference>
<keyword evidence="4" id="KW-0472">Membrane</keyword>
<dbReference type="GO" id="GO:0009279">
    <property type="term" value="C:cell outer membrane"/>
    <property type="evidence" value="ECO:0007669"/>
    <property type="project" value="UniProtKB-SubCell"/>
</dbReference>
<dbReference type="RefSeq" id="WP_100341175.1">
    <property type="nucleotide sequence ID" value="NZ_PGFJ01000001.1"/>
</dbReference>
<comment type="subcellular location">
    <subcellularLocation>
        <location evidence="1">Cell outer membrane</location>
    </subcellularLocation>
</comment>
<dbReference type="AlphaFoldDB" id="A0A2H9VW52"/>
<evidence type="ECO:0000256" key="1">
    <source>
        <dbReference type="ARBA" id="ARBA00004442"/>
    </source>
</evidence>
<keyword evidence="3" id="KW-0732">Signal</keyword>
<dbReference type="Gene3D" id="1.25.40.390">
    <property type="match status" value="2"/>
</dbReference>
<proteinExistence type="inferred from homology"/>
<evidence type="ECO:0000259" key="7">
    <source>
        <dbReference type="Pfam" id="PF14322"/>
    </source>
</evidence>
<organism evidence="8 9">
    <name type="scientific">Mucilaginibacter auburnensis</name>
    <dbReference type="NCBI Taxonomy" id="1457233"/>
    <lineage>
        <taxon>Bacteria</taxon>
        <taxon>Pseudomonadati</taxon>
        <taxon>Bacteroidota</taxon>
        <taxon>Sphingobacteriia</taxon>
        <taxon>Sphingobacteriales</taxon>
        <taxon>Sphingobacteriaceae</taxon>
        <taxon>Mucilaginibacter</taxon>
    </lineage>
</organism>
<evidence type="ECO:0000256" key="2">
    <source>
        <dbReference type="ARBA" id="ARBA00006275"/>
    </source>
</evidence>
<dbReference type="InterPro" id="IPR033985">
    <property type="entry name" value="SusD-like_N"/>
</dbReference>
<dbReference type="InterPro" id="IPR012944">
    <property type="entry name" value="SusD_RagB_dom"/>
</dbReference>
<dbReference type="Pfam" id="PF07980">
    <property type="entry name" value="SusD_RagB"/>
    <property type="match status" value="1"/>
</dbReference>
<evidence type="ECO:0000256" key="4">
    <source>
        <dbReference type="ARBA" id="ARBA00023136"/>
    </source>
</evidence>
<comment type="similarity">
    <text evidence="2">Belongs to the SusD family.</text>
</comment>
<protein>
    <submittedName>
        <fullName evidence="8">SusD-like starch-binding protein associating with outer membrane</fullName>
    </submittedName>
</protein>
<evidence type="ECO:0000256" key="3">
    <source>
        <dbReference type="ARBA" id="ARBA00022729"/>
    </source>
</evidence>
<evidence type="ECO:0000313" key="9">
    <source>
        <dbReference type="Proteomes" id="UP000242687"/>
    </source>
</evidence>
<dbReference type="PROSITE" id="PS51257">
    <property type="entry name" value="PROKAR_LIPOPROTEIN"/>
    <property type="match status" value="1"/>
</dbReference>
<dbReference type="OrthoDB" id="697229at2"/>
<accession>A0A2H9VW52</accession>
<dbReference type="InterPro" id="IPR011990">
    <property type="entry name" value="TPR-like_helical_dom_sf"/>
</dbReference>
<sequence length="460" mass="52130">MKIHIYSRLIPMLLLAFLLSSCKKYLDIEPKGVQLLKTVHDYDQWLNSYEATTDLPESINLLADNTDLTNVDLPLDQVNERVFTWQAQFAEDQFAGEAVIWKDFYREIYYYNTVINKIDEAIDGTVAQKRSLKAEALLGRAYAYLYLVNLYGEPFAQAAAASDLAVPFVTSHDLNNATPPRKSVKEIYEFILGDLTAAIPDLPADNAKNRFRGSKAAGYAVLARTYQYMGNYIKAAESAQLALAVGPKAIMDFTTMTSAQQIGDLTVRPDVFYARVSRAYNQDKVPTIDFLKSFDKTDLRLKFYYSNLRDYSFPTRGVVKYRSQGVLGGTATISWGPTVAEMELIIAESAARANDIPTALDHLDALRKKRFPSDSYQKYISANQQEVLQKIMQERSFEFPYNGMRWIDMRRLNAEGKMPAVTRLDKNNNVIATLPPGDPRYTLQIPIQVMVFNPSWTQNP</sequence>
<feature type="domain" description="RagB/SusD" evidence="6">
    <location>
        <begin position="339"/>
        <end position="460"/>
    </location>
</feature>
<evidence type="ECO:0000256" key="5">
    <source>
        <dbReference type="ARBA" id="ARBA00023237"/>
    </source>
</evidence>
<name>A0A2H9VW52_9SPHI</name>
<keyword evidence="5" id="KW-0998">Cell outer membrane</keyword>
<dbReference type="Pfam" id="PF14322">
    <property type="entry name" value="SusD-like_3"/>
    <property type="match status" value="1"/>
</dbReference>
<gene>
    <name evidence="8" type="ORF">CLV57_2045</name>
</gene>
<dbReference type="SUPFAM" id="SSF48452">
    <property type="entry name" value="TPR-like"/>
    <property type="match status" value="1"/>
</dbReference>
<evidence type="ECO:0000259" key="6">
    <source>
        <dbReference type="Pfam" id="PF07980"/>
    </source>
</evidence>
<reference evidence="8 9" key="1">
    <citation type="submission" date="2017-11" db="EMBL/GenBank/DDBJ databases">
        <title>Genomic Encyclopedia of Archaeal and Bacterial Type Strains, Phase II (KMG-II): From Individual Species to Whole Genera.</title>
        <authorList>
            <person name="Goeker M."/>
        </authorList>
    </citation>
    <scope>NUCLEOTIDE SEQUENCE [LARGE SCALE GENOMIC DNA]</scope>
    <source>
        <strain evidence="8 9">DSM 28175</strain>
    </source>
</reference>
<keyword evidence="9" id="KW-1185">Reference proteome</keyword>
<dbReference type="EMBL" id="PGFJ01000001">
    <property type="protein sequence ID" value="PJJ85022.1"/>
    <property type="molecule type" value="Genomic_DNA"/>
</dbReference>
<feature type="domain" description="SusD-like N-terminal" evidence="7">
    <location>
        <begin position="24"/>
        <end position="226"/>
    </location>
</feature>
<evidence type="ECO:0000313" key="8">
    <source>
        <dbReference type="EMBL" id="PJJ85022.1"/>
    </source>
</evidence>
<dbReference type="CDD" id="cd08977">
    <property type="entry name" value="SusD"/>
    <property type="match status" value="1"/>
</dbReference>
<comment type="caution">
    <text evidence="8">The sequence shown here is derived from an EMBL/GenBank/DDBJ whole genome shotgun (WGS) entry which is preliminary data.</text>
</comment>